<feature type="non-terminal residue" evidence="1">
    <location>
        <position position="1"/>
    </location>
</feature>
<reference evidence="1" key="1">
    <citation type="journal article" date="2015" name="Nature">
        <title>Complex archaea that bridge the gap between prokaryotes and eukaryotes.</title>
        <authorList>
            <person name="Spang A."/>
            <person name="Saw J.H."/>
            <person name="Jorgensen S.L."/>
            <person name="Zaremba-Niedzwiedzka K."/>
            <person name="Martijn J."/>
            <person name="Lind A.E."/>
            <person name="van Eijk R."/>
            <person name="Schleper C."/>
            <person name="Guy L."/>
            <person name="Ettema T.J."/>
        </authorList>
    </citation>
    <scope>NUCLEOTIDE SEQUENCE</scope>
</reference>
<accession>A0A0F9CJM2</accession>
<proteinExistence type="predicted"/>
<sequence length="37" mass="4097">RARLTRTRFGREMGKVHEKTHTRKGTVYLGVGLGGGL</sequence>
<organism evidence="1">
    <name type="scientific">marine sediment metagenome</name>
    <dbReference type="NCBI Taxonomy" id="412755"/>
    <lineage>
        <taxon>unclassified sequences</taxon>
        <taxon>metagenomes</taxon>
        <taxon>ecological metagenomes</taxon>
    </lineage>
</organism>
<name>A0A0F9CJM2_9ZZZZ</name>
<protein>
    <submittedName>
        <fullName evidence="1">Uncharacterized protein</fullName>
    </submittedName>
</protein>
<gene>
    <name evidence="1" type="ORF">LCGC14_2314650</name>
</gene>
<dbReference type="EMBL" id="LAZR01032930">
    <property type="protein sequence ID" value="KKL49518.1"/>
    <property type="molecule type" value="Genomic_DNA"/>
</dbReference>
<dbReference type="AlphaFoldDB" id="A0A0F9CJM2"/>
<comment type="caution">
    <text evidence="1">The sequence shown here is derived from an EMBL/GenBank/DDBJ whole genome shotgun (WGS) entry which is preliminary data.</text>
</comment>
<evidence type="ECO:0000313" key="1">
    <source>
        <dbReference type="EMBL" id="KKL49518.1"/>
    </source>
</evidence>